<protein>
    <submittedName>
        <fullName evidence="1">Uncharacterized protein</fullName>
    </submittedName>
</protein>
<dbReference type="EMBL" id="BARS01054331">
    <property type="protein sequence ID" value="GAG47815.1"/>
    <property type="molecule type" value="Genomic_DNA"/>
</dbReference>
<proteinExistence type="predicted"/>
<comment type="caution">
    <text evidence="1">The sequence shown here is derived from an EMBL/GenBank/DDBJ whole genome shotgun (WGS) entry which is preliminary data.</text>
</comment>
<gene>
    <name evidence="1" type="ORF">S01H1_80454</name>
</gene>
<name>X0XWR8_9ZZZZ</name>
<sequence>FVTFSGERQHDTHIEIVNVRWIWAKAFRALAVKP</sequence>
<dbReference type="AlphaFoldDB" id="X0XWR8"/>
<reference evidence="1" key="1">
    <citation type="journal article" date="2014" name="Front. Microbiol.">
        <title>High frequency of phylogenetically diverse reductive dehalogenase-homologous genes in deep subseafloor sedimentary metagenomes.</title>
        <authorList>
            <person name="Kawai M."/>
            <person name="Futagami T."/>
            <person name="Toyoda A."/>
            <person name="Takaki Y."/>
            <person name="Nishi S."/>
            <person name="Hori S."/>
            <person name="Arai W."/>
            <person name="Tsubouchi T."/>
            <person name="Morono Y."/>
            <person name="Uchiyama I."/>
            <person name="Ito T."/>
            <person name="Fujiyama A."/>
            <person name="Inagaki F."/>
            <person name="Takami H."/>
        </authorList>
    </citation>
    <scope>NUCLEOTIDE SEQUENCE</scope>
    <source>
        <strain evidence="1">Expedition CK06-06</strain>
    </source>
</reference>
<evidence type="ECO:0000313" key="1">
    <source>
        <dbReference type="EMBL" id="GAG47815.1"/>
    </source>
</evidence>
<feature type="non-terminal residue" evidence="1">
    <location>
        <position position="1"/>
    </location>
</feature>
<accession>X0XWR8</accession>
<organism evidence="1">
    <name type="scientific">marine sediment metagenome</name>
    <dbReference type="NCBI Taxonomy" id="412755"/>
    <lineage>
        <taxon>unclassified sequences</taxon>
        <taxon>metagenomes</taxon>
        <taxon>ecological metagenomes</taxon>
    </lineage>
</organism>